<accession>A0A803LYP6</accession>
<evidence type="ECO:0000313" key="2">
    <source>
        <dbReference type="Proteomes" id="UP000596660"/>
    </source>
</evidence>
<dbReference type="RefSeq" id="XP_021744385.1">
    <property type="nucleotide sequence ID" value="XM_021888693.1"/>
</dbReference>
<dbReference type="Pfam" id="PF05553">
    <property type="entry name" value="DUF761"/>
    <property type="match status" value="1"/>
</dbReference>
<dbReference type="OrthoDB" id="1682876at2759"/>
<proteinExistence type="predicted"/>
<name>A0A803LYP6_CHEQI</name>
<protein>
    <submittedName>
        <fullName evidence="1">Uncharacterized protein</fullName>
    </submittedName>
</protein>
<organism evidence="1 2">
    <name type="scientific">Chenopodium quinoa</name>
    <name type="common">Quinoa</name>
    <dbReference type="NCBI Taxonomy" id="63459"/>
    <lineage>
        <taxon>Eukaryota</taxon>
        <taxon>Viridiplantae</taxon>
        <taxon>Streptophyta</taxon>
        <taxon>Embryophyta</taxon>
        <taxon>Tracheophyta</taxon>
        <taxon>Spermatophyta</taxon>
        <taxon>Magnoliopsida</taxon>
        <taxon>eudicotyledons</taxon>
        <taxon>Gunneridae</taxon>
        <taxon>Pentapetalae</taxon>
        <taxon>Caryophyllales</taxon>
        <taxon>Chenopodiaceae</taxon>
        <taxon>Chenopodioideae</taxon>
        <taxon>Atripliceae</taxon>
        <taxon>Chenopodium</taxon>
    </lineage>
</organism>
<gene>
    <name evidence="1" type="primary">LOC110710398</name>
</gene>
<dbReference type="InterPro" id="IPR008480">
    <property type="entry name" value="DUF761_pln"/>
</dbReference>
<dbReference type="Proteomes" id="UP000596660">
    <property type="component" value="Unplaced"/>
</dbReference>
<dbReference type="GeneID" id="110710398"/>
<evidence type="ECO:0000313" key="1">
    <source>
        <dbReference type="EnsemblPlants" id="AUR62020597-RA:cds"/>
    </source>
</evidence>
<dbReference type="OMA" id="WRVASIL"/>
<dbReference type="EnsemblPlants" id="AUR62020597-RA">
    <property type="protein sequence ID" value="AUR62020597-RA:cds"/>
    <property type="gene ID" value="AUR62020597"/>
</dbReference>
<dbReference type="KEGG" id="cqi:110710398"/>
<sequence length="153" mass="17971">MTHNNATKKWSLLNKLRRAVKKLNVILSLTFKYSQWSLISILRAPSSARRRYTRHLSFNDELGIYNGCSEDVLCNGESNGSDNRRDLCSFRSLGRMNYNNYGTEDIDRRADLFIENFHRQLRMERQISLELRYCNNNDNINSNLENSVTNSRI</sequence>
<reference evidence="1" key="1">
    <citation type="journal article" date="2017" name="Nature">
        <title>The genome of Chenopodium quinoa.</title>
        <authorList>
            <person name="Jarvis D.E."/>
            <person name="Ho Y.S."/>
            <person name="Lightfoot D.J."/>
            <person name="Schmoeckel S.M."/>
            <person name="Li B."/>
            <person name="Borm T.J.A."/>
            <person name="Ohyanagi H."/>
            <person name="Mineta K."/>
            <person name="Michell C.T."/>
            <person name="Saber N."/>
            <person name="Kharbatia N.M."/>
            <person name="Rupper R.R."/>
            <person name="Sharp A.R."/>
            <person name="Dally N."/>
            <person name="Boughton B.A."/>
            <person name="Woo Y.H."/>
            <person name="Gao G."/>
            <person name="Schijlen E.G.W.M."/>
            <person name="Guo X."/>
            <person name="Momin A.A."/>
            <person name="Negrao S."/>
            <person name="Al-Babili S."/>
            <person name="Gehring C."/>
            <person name="Roessner U."/>
            <person name="Jung C."/>
            <person name="Murphy K."/>
            <person name="Arold S.T."/>
            <person name="Gojobori T."/>
            <person name="van der Linden C.G."/>
            <person name="van Loo E.N."/>
            <person name="Jellen E.N."/>
            <person name="Maughan P.J."/>
            <person name="Tester M."/>
        </authorList>
    </citation>
    <scope>NUCLEOTIDE SEQUENCE [LARGE SCALE GENOMIC DNA]</scope>
    <source>
        <strain evidence="1">cv. PI 614886</strain>
    </source>
</reference>
<dbReference type="AlphaFoldDB" id="A0A803LYP6"/>
<keyword evidence="2" id="KW-1185">Reference proteome</keyword>
<reference evidence="1" key="2">
    <citation type="submission" date="2021-03" db="UniProtKB">
        <authorList>
            <consortium name="EnsemblPlants"/>
        </authorList>
    </citation>
    <scope>IDENTIFICATION</scope>
</reference>
<dbReference type="Gramene" id="AUR62020597-RA">
    <property type="protein sequence ID" value="AUR62020597-RA:cds"/>
    <property type="gene ID" value="AUR62020597"/>
</dbReference>